<organism evidence="1">
    <name type="scientific">Siphoviridae sp. ctfrT39</name>
    <dbReference type="NCBI Taxonomy" id="2825598"/>
    <lineage>
        <taxon>Viruses</taxon>
        <taxon>Duplodnaviria</taxon>
        <taxon>Heunggongvirae</taxon>
        <taxon>Uroviricota</taxon>
        <taxon>Caudoviricetes</taxon>
    </lineage>
</organism>
<reference evidence="1" key="1">
    <citation type="journal article" date="2021" name="Proc. Natl. Acad. Sci. U.S.A.">
        <title>A Catalog of Tens of Thousands of Viruses from Human Metagenomes Reveals Hidden Associations with Chronic Diseases.</title>
        <authorList>
            <person name="Tisza M.J."/>
            <person name="Buck C.B."/>
        </authorList>
    </citation>
    <scope>NUCLEOTIDE SEQUENCE</scope>
    <source>
        <strain evidence="1">CtfrT39</strain>
    </source>
</reference>
<protein>
    <submittedName>
        <fullName evidence="1">Uncharacterized protein</fullName>
    </submittedName>
</protein>
<name>A0A8S5UQ48_9CAUD</name>
<sequence>MENKNNNNASWQQLKPEEKEKLNVDYRKMIATADKITDDYNDDPDNRPVLVLLAIGVFLCRMESSLTDKDAIRENGKPCGDQTPGSIEELTYASMLNVIQKGYEIEKIREVQIPEELEKTFEDNGK</sequence>
<evidence type="ECO:0000313" key="1">
    <source>
        <dbReference type="EMBL" id="DAF96624.1"/>
    </source>
</evidence>
<proteinExistence type="predicted"/>
<dbReference type="EMBL" id="BK016120">
    <property type="protein sequence ID" value="DAF96624.1"/>
    <property type="molecule type" value="Genomic_DNA"/>
</dbReference>
<accession>A0A8S5UQ48</accession>